<feature type="compositionally biased region" description="Low complexity" evidence="1">
    <location>
        <begin position="1"/>
        <end position="13"/>
    </location>
</feature>
<sequence>MVAATEPPTKTEPTGGGAAPADDLTTDIATFTGGSVDLSSIRQVAGLDFSSGSTLTGSGSIEIGSNGIDVGGNSTISTAGLVLNQATGVTLNGTLDISSVITGSGDLTVTAGSATALTITGTSGDDNSSGYTGNISFDGVEVVADRYAFGGGQAGKSIALLNGASLSANGNHLVLGSRDIVISGGASLIHSRNRNIYRFDGVVSGTGGLTYGNDNPSGAGSGKIQLDGTANTYTGGTTINTGATVWVSADGSLGAAGESLTIDDGIFYAKNDIYLNGRDVTIGAGGATISSGGGERVTMDGLISGTGDLTIQSGIFRFQSAGNTLSGNVTIDGTLVEVRTGSAGFMGTGTISLDNGAKLEGSANNTNMGSTTNIVIGSGGGTFQNAHARAFYNLGNATISGDGVLTLDGGGSTNANSRIQIAGMTNTLTTGLVMQNAANVQVGNDSDLGAAGSKVTIDNARMVTSEGRDFGSREFEIASGGGLLSLNNKTSTMSGPLTGSGALTIDTGSRNYGTTTAGGTLRLNSTGTHTGDVIVDGVNLEMSANNALGTGAVTLDNGAQLKNRDSETVLDNDVVIGAGGGELMAGWNKSLTVNGVVSGSGDLAVVSDSGTVILGGANTHTGNIDAGSSLRVTGSLGSGSYAGVISGAGNVEFAGGTTQTLSGANTYTGATMVTGGATLIVNGSLTSSLTTVESGSTLGGSGAVGALTVAAGANHNPGNSPGTMTIGGDYTLAGTLNVEVLGLTAGSEHDQLIVNGAVDLSGGSLVTAFSAGTYAENDLILILLNDGVDAITGTFAGLAEGAVVDSFGGFDWEISYVAGDGNDIGLVAVVPEPAITLLGGLGVLALLRRRRD</sequence>
<comment type="caution">
    <text evidence="3">The sequence shown here is derived from an EMBL/GenBank/DDBJ whole genome shotgun (WGS) entry which is preliminary data.</text>
</comment>
<evidence type="ECO:0000256" key="2">
    <source>
        <dbReference type="SAM" id="Phobius"/>
    </source>
</evidence>
<feature type="transmembrane region" description="Helical" evidence="2">
    <location>
        <begin position="824"/>
        <end position="847"/>
    </location>
</feature>
<feature type="region of interest" description="Disordered" evidence="1">
    <location>
        <begin position="1"/>
        <end position="23"/>
    </location>
</feature>
<evidence type="ECO:0000313" key="3">
    <source>
        <dbReference type="EMBL" id="MBK1828075.1"/>
    </source>
</evidence>
<keyword evidence="2" id="KW-1133">Transmembrane helix</keyword>
<name>A0A934RGT5_9BACT</name>
<keyword evidence="4" id="KW-1185">Reference proteome</keyword>
<proteinExistence type="predicted"/>
<gene>
    <name evidence="3" type="ORF">JIN81_13670</name>
</gene>
<protein>
    <recommendedName>
        <fullName evidence="5">PEP-CTERM sorting domain-containing protein</fullName>
    </recommendedName>
</protein>
<evidence type="ECO:0000313" key="4">
    <source>
        <dbReference type="Proteomes" id="UP000658278"/>
    </source>
</evidence>
<evidence type="ECO:0000256" key="1">
    <source>
        <dbReference type="SAM" id="MobiDB-lite"/>
    </source>
</evidence>
<keyword evidence="2" id="KW-0812">Transmembrane</keyword>
<dbReference type="InterPro" id="IPR011050">
    <property type="entry name" value="Pectin_lyase_fold/virulence"/>
</dbReference>
<organism evidence="3 4">
    <name type="scientific">Haloferula rosea</name>
    <dbReference type="NCBI Taxonomy" id="490093"/>
    <lineage>
        <taxon>Bacteria</taxon>
        <taxon>Pseudomonadati</taxon>
        <taxon>Verrucomicrobiota</taxon>
        <taxon>Verrucomicrobiia</taxon>
        <taxon>Verrucomicrobiales</taxon>
        <taxon>Verrucomicrobiaceae</taxon>
        <taxon>Haloferula</taxon>
    </lineage>
</organism>
<keyword evidence="2" id="KW-0472">Membrane</keyword>
<dbReference type="Proteomes" id="UP000658278">
    <property type="component" value="Unassembled WGS sequence"/>
</dbReference>
<dbReference type="AlphaFoldDB" id="A0A934RGT5"/>
<reference evidence="3" key="1">
    <citation type="submission" date="2021-01" db="EMBL/GenBank/DDBJ databases">
        <title>Modified the classification status of verrucomicrobia.</title>
        <authorList>
            <person name="Feng X."/>
        </authorList>
    </citation>
    <scope>NUCLEOTIDE SEQUENCE</scope>
    <source>
        <strain evidence="3">KCTC 22201</strain>
    </source>
</reference>
<dbReference type="SUPFAM" id="SSF51126">
    <property type="entry name" value="Pectin lyase-like"/>
    <property type="match status" value="2"/>
</dbReference>
<dbReference type="EMBL" id="JAENII010000010">
    <property type="protein sequence ID" value="MBK1828075.1"/>
    <property type="molecule type" value="Genomic_DNA"/>
</dbReference>
<evidence type="ECO:0008006" key="5">
    <source>
        <dbReference type="Google" id="ProtNLM"/>
    </source>
</evidence>
<accession>A0A934RGT5</accession>